<dbReference type="InterPro" id="IPR018247">
    <property type="entry name" value="EF_Hand_1_Ca_BS"/>
</dbReference>
<feature type="domain" description="EF-hand" evidence="4">
    <location>
        <begin position="57"/>
        <end position="92"/>
    </location>
</feature>
<evidence type="ECO:0000259" key="4">
    <source>
        <dbReference type="PROSITE" id="PS50222"/>
    </source>
</evidence>
<dbReference type="SUPFAM" id="SSF47473">
    <property type="entry name" value="EF-hand"/>
    <property type="match status" value="1"/>
</dbReference>
<dbReference type="AlphaFoldDB" id="A0AAW0N838"/>
<dbReference type="InterPro" id="IPR011992">
    <property type="entry name" value="EF-hand-dom_pair"/>
</dbReference>
<dbReference type="SMART" id="SM00054">
    <property type="entry name" value="EFh"/>
    <property type="match status" value="2"/>
</dbReference>
<dbReference type="Pfam" id="PF13499">
    <property type="entry name" value="EF-hand_7"/>
    <property type="match status" value="1"/>
</dbReference>
<dbReference type="EMBL" id="JBBPFD010000016">
    <property type="protein sequence ID" value="KAK7893278.1"/>
    <property type="molecule type" value="Genomic_DNA"/>
</dbReference>
<dbReference type="InterPro" id="IPR051581">
    <property type="entry name" value="Ca-bind"/>
</dbReference>
<dbReference type="Gene3D" id="1.10.238.10">
    <property type="entry name" value="EF-hand"/>
    <property type="match status" value="2"/>
</dbReference>
<dbReference type="GO" id="GO:0005509">
    <property type="term" value="F:calcium ion binding"/>
    <property type="evidence" value="ECO:0007669"/>
    <property type="project" value="InterPro"/>
</dbReference>
<evidence type="ECO:0000256" key="2">
    <source>
        <dbReference type="ARBA" id="ARBA00022737"/>
    </source>
</evidence>
<dbReference type="PANTHER" id="PTHR34524">
    <property type="entry name" value="CALCYPHOSIN"/>
    <property type="match status" value="1"/>
</dbReference>
<proteinExistence type="predicted"/>
<protein>
    <recommendedName>
        <fullName evidence="4">EF-hand domain-containing protein</fullName>
    </recommendedName>
</protein>
<dbReference type="PANTHER" id="PTHR34524:SF6">
    <property type="entry name" value="CALCYPHOSINE LIKE"/>
    <property type="match status" value="1"/>
</dbReference>
<keyword evidence="1" id="KW-0479">Metal-binding</keyword>
<evidence type="ECO:0000313" key="6">
    <source>
        <dbReference type="Proteomes" id="UP001460270"/>
    </source>
</evidence>
<dbReference type="PROSITE" id="PS00018">
    <property type="entry name" value="EF_HAND_1"/>
    <property type="match status" value="2"/>
</dbReference>
<evidence type="ECO:0000313" key="5">
    <source>
        <dbReference type="EMBL" id="KAK7893278.1"/>
    </source>
</evidence>
<keyword evidence="2" id="KW-0677">Repeat</keyword>
<evidence type="ECO:0000256" key="1">
    <source>
        <dbReference type="ARBA" id="ARBA00022723"/>
    </source>
</evidence>
<dbReference type="Proteomes" id="UP001460270">
    <property type="component" value="Unassembled WGS sequence"/>
</dbReference>
<name>A0AAW0N838_9GOBI</name>
<reference evidence="6" key="1">
    <citation type="submission" date="2024-04" db="EMBL/GenBank/DDBJ databases">
        <title>Salinicola lusitanus LLJ914,a marine bacterium isolated from the Okinawa Trough.</title>
        <authorList>
            <person name="Li J."/>
        </authorList>
    </citation>
    <scope>NUCLEOTIDE SEQUENCE [LARGE SCALE GENOMIC DNA]</scope>
</reference>
<accession>A0AAW0N838</accession>
<dbReference type="InterPro" id="IPR002048">
    <property type="entry name" value="EF_hand_dom"/>
</dbReference>
<keyword evidence="6" id="KW-1185">Reference proteome</keyword>
<organism evidence="5 6">
    <name type="scientific">Mugilogobius chulae</name>
    <name type="common">yellowstripe goby</name>
    <dbReference type="NCBI Taxonomy" id="88201"/>
    <lineage>
        <taxon>Eukaryota</taxon>
        <taxon>Metazoa</taxon>
        <taxon>Chordata</taxon>
        <taxon>Craniata</taxon>
        <taxon>Vertebrata</taxon>
        <taxon>Euteleostomi</taxon>
        <taxon>Actinopterygii</taxon>
        <taxon>Neopterygii</taxon>
        <taxon>Teleostei</taxon>
        <taxon>Neoteleostei</taxon>
        <taxon>Acanthomorphata</taxon>
        <taxon>Gobiaria</taxon>
        <taxon>Gobiiformes</taxon>
        <taxon>Gobioidei</taxon>
        <taxon>Gobiidae</taxon>
        <taxon>Gobionellinae</taxon>
        <taxon>Mugilogobius</taxon>
    </lineage>
</organism>
<dbReference type="CDD" id="cd00051">
    <property type="entry name" value="EFh"/>
    <property type="match status" value="1"/>
</dbReference>
<evidence type="ECO:0000256" key="3">
    <source>
        <dbReference type="ARBA" id="ARBA00022837"/>
    </source>
</evidence>
<feature type="domain" description="EF-hand" evidence="4">
    <location>
        <begin position="93"/>
        <end position="128"/>
    </location>
</feature>
<gene>
    <name evidence="5" type="ORF">WMY93_022430</name>
</gene>
<dbReference type="PROSITE" id="PS50222">
    <property type="entry name" value="EF_HAND_2"/>
    <property type="match status" value="2"/>
</dbReference>
<keyword evidence="3" id="KW-0106">Calcium</keyword>
<comment type="caution">
    <text evidence="5">The sequence shown here is derived from an EMBL/GenBank/DDBJ whole genome shotgun (WGS) entry which is preliminary data.</text>
</comment>
<sequence length="180" mass="20296">MAEDPVAKLREKLLPQGAKSFVRIGRTFGRMANKQGKAHLMDFEEFVNGLNKFEVSMEEEEAKALFEIFDKDGSGTLNLNEFMVTLRPPMSEVRQMAVADAFERIDKDGNQEITIDDLKGIYNPKTHPKVISGQWSEEGAMKAFLSAFESPGEKDGVITLEELMNYYAGVIECGVRYTMR</sequence>